<dbReference type="InterPro" id="IPR041698">
    <property type="entry name" value="Methyltransf_25"/>
</dbReference>
<sequence length="232" mass="25743">MSNPEAPSNVEGANSAGPEELKLIVQRGYDECSPTYTTWQDSRGVPQSVSDNLSRLFSHLKPNASILELGCGPGIPCTRLLVGHELELNVTAVDISASQITHAREKVQSPRVEFVHADMTKLDYPEGTFDAVVAFYSFFHLPREEQGPMVKKIAKWLKPGGVLLMNMKKEEGDDIVEKWMGVTMFSTGFGVEGNLKMLEEYGEGLDIEAKLVGEKLGLSVEVFFHWIWAVKK</sequence>
<evidence type="ECO:0000256" key="2">
    <source>
        <dbReference type="ARBA" id="ARBA00022679"/>
    </source>
</evidence>
<dbReference type="Gene3D" id="3.40.50.150">
    <property type="entry name" value="Vaccinia Virus protein VP39"/>
    <property type="match status" value="1"/>
</dbReference>
<evidence type="ECO:0000259" key="3">
    <source>
        <dbReference type="Pfam" id="PF13649"/>
    </source>
</evidence>
<name>A0A8H5CQL6_9AGAR</name>
<dbReference type="InterPro" id="IPR029063">
    <property type="entry name" value="SAM-dependent_MTases_sf"/>
</dbReference>
<keyword evidence="1" id="KW-0489">Methyltransferase</keyword>
<dbReference type="Proteomes" id="UP000559027">
    <property type="component" value="Unassembled WGS sequence"/>
</dbReference>
<dbReference type="SUPFAM" id="SSF53335">
    <property type="entry name" value="S-adenosyl-L-methionine-dependent methyltransferases"/>
    <property type="match status" value="1"/>
</dbReference>
<dbReference type="CDD" id="cd02440">
    <property type="entry name" value="AdoMet_MTases"/>
    <property type="match status" value="1"/>
</dbReference>
<dbReference type="Pfam" id="PF13649">
    <property type="entry name" value="Methyltransf_25"/>
    <property type="match status" value="1"/>
</dbReference>
<protein>
    <recommendedName>
        <fullName evidence="3">Methyltransferase domain-containing protein</fullName>
    </recommendedName>
</protein>
<evidence type="ECO:0000313" key="4">
    <source>
        <dbReference type="EMBL" id="KAF5345813.1"/>
    </source>
</evidence>
<accession>A0A8H5CQL6</accession>
<gene>
    <name evidence="4" type="ORF">D9756_010877</name>
</gene>
<dbReference type="PANTHER" id="PTHR43861">
    <property type="entry name" value="TRANS-ACONITATE 2-METHYLTRANSFERASE-RELATED"/>
    <property type="match status" value="1"/>
</dbReference>
<dbReference type="GO" id="GO:0032259">
    <property type="term" value="P:methylation"/>
    <property type="evidence" value="ECO:0007669"/>
    <property type="project" value="UniProtKB-KW"/>
</dbReference>
<keyword evidence="2" id="KW-0808">Transferase</keyword>
<reference evidence="4 5" key="1">
    <citation type="journal article" date="2020" name="ISME J.">
        <title>Uncovering the hidden diversity of litter-decomposition mechanisms in mushroom-forming fungi.</title>
        <authorList>
            <person name="Floudas D."/>
            <person name="Bentzer J."/>
            <person name="Ahren D."/>
            <person name="Johansson T."/>
            <person name="Persson P."/>
            <person name="Tunlid A."/>
        </authorList>
    </citation>
    <scope>NUCLEOTIDE SEQUENCE [LARGE SCALE GENOMIC DNA]</scope>
    <source>
        <strain evidence="4 5">CBS 146.42</strain>
    </source>
</reference>
<proteinExistence type="predicted"/>
<organism evidence="4 5">
    <name type="scientific">Leucocoprinus leucothites</name>
    <dbReference type="NCBI Taxonomy" id="201217"/>
    <lineage>
        <taxon>Eukaryota</taxon>
        <taxon>Fungi</taxon>
        <taxon>Dikarya</taxon>
        <taxon>Basidiomycota</taxon>
        <taxon>Agaricomycotina</taxon>
        <taxon>Agaricomycetes</taxon>
        <taxon>Agaricomycetidae</taxon>
        <taxon>Agaricales</taxon>
        <taxon>Agaricineae</taxon>
        <taxon>Agaricaceae</taxon>
        <taxon>Leucocoprinus</taxon>
    </lineage>
</organism>
<comment type="caution">
    <text evidence="4">The sequence shown here is derived from an EMBL/GenBank/DDBJ whole genome shotgun (WGS) entry which is preliminary data.</text>
</comment>
<evidence type="ECO:0000256" key="1">
    <source>
        <dbReference type="ARBA" id="ARBA00022603"/>
    </source>
</evidence>
<keyword evidence="5" id="KW-1185">Reference proteome</keyword>
<dbReference type="PANTHER" id="PTHR43861:SF1">
    <property type="entry name" value="TRANS-ACONITATE 2-METHYLTRANSFERASE"/>
    <property type="match status" value="1"/>
</dbReference>
<evidence type="ECO:0000313" key="5">
    <source>
        <dbReference type="Proteomes" id="UP000559027"/>
    </source>
</evidence>
<dbReference type="OrthoDB" id="540004at2759"/>
<dbReference type="GO" id="GO:0008168">
    <property type="term" value="F:methyltransferase activity"/>
    <property type="evidence" value="ECO:0007669"/>
    <property type="project" value="UniProtKB-KW"/>
</dbReference>
<feature type="domain" description="Methyltransferase" evidence="3">
    <location>
        <begin position="66"/>
        <end position="161"/>
    </location>
</feature>
<dbReference type="AlphaFoldDB" id="A0A8H5CQL6"/>
<dbReference type="EMBL" id="JAACJO010000039">
    <property type="protein sequence ID" value="KAF5345813.1"/>
    <property type="molecule type" value="Genomic_DNA"/>
</dbReference>